<name>A0A0G9MX91_9SPHN</name>
<feature type="domain" description="Inositolphosphotransferase Aur1/Ipt1" evidence="2">
    <location>
        <begin position="92"/>
        <end position="283"/>
    </location>
</feature>
<feature type="transmembrane region" description="Helical" evidence="1">
    <location>
        <begin position="152"/>
        <end position="176"/>
    </location>
</feature>
<protein>
    <recommendedName>
        <fullName evidence="2">Inositolphosphotransferase Aur1/Ipt1 domain-containing protein</fullName>
    </recommendedName>
</protein>
<dbReference type="GO" id="GO:0016020">
    <property type="term" value="C:membrane"/>
    <property type="evidence" value="ECO:0007669"/>
    <property type="project" value="UniProtKB-SubCell"/>
</dbReference>
<dbReference type="PATRIC" id="fig|1581420.6.peg.524"/>
<feature type="transmembrane region" description="Helical" evidence="1">
    <location>
        <begin position="247"/>
        <end position="266"/>
    </location>
</feature>
<evidence type="ECO:0000256" key="1">
    <source>
        <dbReference type="SAM" id="Phobius"/>
    </source>
</evidence>
<dbReference type="Proteomes" id="UP000053464">
    <property type="component" value="Unassembled WGS sequence"/>
</dbReference>
<feature type="transmembrane region" description="Helical" evidence="1">
    <location>
        <begin position="12"/>
        <end position="33"/>
    </location>
</feature>
<dbReference type="STRING" id="1581420.AAW00_02610"/>
<gene>
    <name evidence="3" type="ORF">AAW00_02610</name>
</gene>
<keyword evidence="1" id="KW-0812">Transmembrane</keyword>
<dbReference type="AlphaFoldDB" id="A0A0G9MX91"/>
<dbReference type="EMBL" id="LBHB01000001">
    <property type="protein sequence ID" value="KLE35356.1"/>
    <property type="molecule type" value="Genomic_DNA"/>
</dbReference>
<sequence>MDIRNVASAVWLQALLLVWLVLIGVAVLFMQIARKRARHPARTMLRTIRCNRARFLEGSVFLVALALMMQIYMVLKVAMPTIVPFYADPLFARIDAAIFGQDPWRISHMLLGPGATRFLDGFYTTPCLVVTMGMTLWACFSRDRAFSRRAVLAITLSWFVIGVWAATLLSSAGPAYMQHFYGEPRFAALTASLPADLTAVRTQAYLLENFGAPGFGKGISAMPSMHNALYLLLIWMMHDRFGNAWQTWCAVAFEATVFVASVHLGWHYALDGIVSALMVGPIWWMAGAIERLPTPRWPGVTGWAGKRQPA</sequence>
<evidence type="ECO:0000259" key="2">
    <source>
        <dbReference type="Pfam" id="PF14378"/>
    </source>
</evidence>
<dbReference type="Pfam" id="PF14378">
    <property type="entry name" value="PAP2_3"/>
    <property type="match status" value="1"/>
</dbReference>
<feature type="transmembrane region" description="Helical" evidence="1">
    <location>
        <begin position="215"/>
        <end position="235"/>
    </location>
</feature>
<keyword evidence="1" id="KW-1133">Transmembrane helix</keyword>
<dbReference type="InterPro" id="IPR026841">
    <property type="entry name" value="Aur1/Ipt1"/>
</dbReference>
<proteinExistence type="predicted"/>
<accession>A0A0G9MX91</accession>
<keyword evidence="4" id="KW-1185">Reference proteome</keyword>
<feature type="transmembrane region" description="Helical" evidence="1">
    <location>
        <begin position="121"/>
        <end position="140"/>
    </location>
</feature>
<reference evidence="3 4" key="1">
    <citation type="submission" date="2015-04" db="EMBL/GenBank/DDBJ databases">
        <title>The draft genome sequence of Erythrobacter luteus KA37.</title>
        <authorList>
            <person name="Zhuang L."/>
            <person name="Liu Y."/>
            <person name="Shao Z."/>
        </authorList>
    </citation>
    <scope>NUCLEOTIDE SEQUENCE [LARGE SCALE GENOMIC DNA]</scope>
    <source>
        <strain evidence="3 4">KA37</strain>
    </source>
</reference>
<keyword evidence="1" id="KW-0472">Membrane</keyword>
<feature type="transmembrane region" description="Helical" evidence="1">
    <location>
        <begin position="54"/>
        <end position="75"/>
    </location>
</feature>
<comment type="caution">
    <text evidence="3">The sequence shown here is derived from an EMBL/GenBank/DDBJ whole genome shotgun (WGS) entry which is preliminary data.</text>
</comment>
<evidence type="ECO:0000313" key="4">
    <source>
        <dbReference type="Proteomes" id="UP000053464"/>
    </source>
</evidence>
<evidence type="ECO:0000313" key="3">
    <source>
        <dbReference type="EMBL" id="KLE35356.1"/>
    </source>
</evidence>
<organism evidence="3 4">
    <name type="scientific">Aurantiacibacter luteus</name>
    <dbReference type="NCBI Taxonomy" id="1581420"/>
    <lineage>
        <taxon>Bacteria</taxon>
        <taxon>Pseudomonadati</taxon>
        <taxon>Pseudomonadota</taxon>
        <taxon>Alphaproteobacteria</taxon>
        <taxon>Sphingomonadales</taxon>
        <taxon>Erythrobacteraceae</taxon>
        <taxon>Aurantiacibacter</taxon>
    </lineage>
</organism>